<protein>
    <submittedName>
        <fullName evidence="7">Protein kinase</fullName>
    </submittedName>
</protein>
<dbReference type="EMBL" id="JAAIVB010000079">
    <property type="protein sequence ID" value="NEX64291.1"/>
    <property type="molecule type" value="Genomic_DNA"/>
</dbReference>
<reference evidence="7 8" key="1">
    <citation type="submission" date="2020-02" db="EMBL/GenBank/DDBJ databases">
        <authorList>
            <person name="Kim M.K."/>
        </authorList>
    </citation>
    <scope>NUCLEOTIDE SEQUENCE [LARGE SCALE GENOMIC DNA]</scope>
    <source>
        <strain evidence="7 8">17J57-3</strain>
    </source>
</reference>
<proteinExistence type="inferred from homology"/>
<evidence type="ECO:0000256" key="3">
    <source>
        <dbReference type="ARBA" id="ARBA00022741"/>
    </source>
</evidence>
<dbReference type="GO" id="GO:0005524">
    <property type="term" value="F:ATP binding"/>
    <property type="evidence" value="ECO:0007669"/>
    <property type="project" value="UniProtKB-KW"/>
</dbReference>
<dbReference type="PROSITE" id="PS50011">
    <property type="entry name" value="PROTEIN_KINASE_DOM"/>
    <property type="match status" value="1"/>
</dbReference>
<dbReference type="SUPFAM" id="SSF52402">
    <property type="entry name" value="Adenine nucleotide alpha hydrolases-like"/>
    <property type="match status" value="1"/>
</dbReference>
<dbReference type="PANTHER" id="PTHR43289:SF34">
    <property type="entry name" value="SERINE_THREONINE-PROTEIN KINASE YBDM-RELATED"/>
    <property type="match status" value="1"/>
</dbReference>
<dbReference type="Pfam" id="PF00069">
    <property type="entry name" value="Pkinase"/>
    <property type="match status" value="1"/>
</dbReference>
<keyword evidence="5" id="KW-0067">ATP-binding</keyword>
<evidence type="ECO:0000259" key="6">
    <source>
        <dbReference type="PROSITE" id="PS50011"/>
    </source>
</evidence>
<feature type="domain" description="Protein kinase" evidence="6">
    <location>
        <begin position="15"/>
        <end position="290"/>
    </location>
</feature>
<accession>A0A6B3SUU3</accession>
<dbReference type="InterPro" id="IPR014729">
    <property type="entry name" value="Rossmann-like_a/b/a_fold"/>
</dbReference>
<keyword evidence="2" id="KW-0808">Transferase</keyword>
<dbReference type="SUPFAM" id="SSF56112">
    <property type="entry name" value="Protein kinase-like (PK-like)"/>
    <property type="match status" value="1"/>
</dbReference>
<dbReference type="RefSeq" id="WP_163968226.1">
    <property type="nucleotide sequence ID" value="NZ_JAAIVB010000079.1"/>
</dbReference>
<dbReference type="CDD" id="cd14014">
    <property type="entry name" value="STKc_PknB_like"/>
    <property type="match status" value="1"/>
</dbReference>
<organism evidence="7 8">
    <name type="scientific">Noviherbaspirillum galbum</name>
    <dbReference type="NCBI Taxonomy" id="2709383"/>
    <lineage>
        <taxon>Bacteria</taxon>
        <taxon>Pseudomonadati</taxon>
        <taxon>Pseudomonadota</taxon>
        <taxon>Betaproteobacteria</taxon>
        <taxon>Burkholderiales</taxon>
        <taxon>Oxalobacteraceae</taxon>
        <taxon>Noviherbaspirillum</taxon>
    </lineage>
</organism>
<dbReference type="GO" id="GO:0004674">
    <property type="term" value="F:protein serine/threonine kinase activity"/>
    <property type="evidence" value="ECO:0007669"/>
    <property type="project" value="TreeGrafter"/>
</dbReference>
<keyword evidence="3" id="KW-0547">Nucleotide-binding</keyword>
<sequence>MHAVRLEPGLEIDDFVLEEKLHKGGMATLWRVRRKTAGPATSGAAGNADALLMKLPILGDHNDPAAIVGFEVEQMIMPKLTGIHVPRFIASGDFTAQPYIVMELISGSSLRARFDEAPLPMDEVVAIGTKVANALHDLHRQHVIHLDIKPSNVMFRKSGEAILVDFGLSRHDMMPDLLAEEFRLPLGTGPYIAPEQVLNIRNDPRSDLYALGVLMYHLATGERPLGNPTSIRGLRRRLWRDPLPPRAINPKVPPWLQEVILHCLEVHPDARYSTAAQIAFDLQNPEQITLTARADKARRDSLGVVMRRWFKSIGMEAMPEQSAVRQLARAPIIMVAIDIEHGSEALADTLRRTTLRILQTEPDARLACVTVQKTNRIGMDEVVDRHGQNIHVKHLAGLKHWARPLGLDPAKLTFHVLEAPDPAAAIIDYAAVNAVDHIVIGSRGSSALRRYLGSVSSQVVALADCTVTVVKSAGSA</sequence>
<evidence type="ECO:0000256" key="5">
    <source>
        <dbReference type="ARBA" id="ARBA00022840"/>
    </source>
</evidence>
<evidence type="ECO:0000256" key="4">
    <source>
        <dbReference type="ARBA" id="ARBA00022777"/>
    </source>
</evidence>
<name>A0A6B3SUU3_9BURK</name>
<evidence type="ECO:0000313" key="7">
    <source>
        <dbReference type="EMBL" id="NEX64291.1"/>
    </source>
</evidence>
<dbReference type="InterPro" id="IPR006016">
    <property type="entry name" value="UspA"/>
</dbReference>
<comment type="caution">
    <text evidence="7">The sequence shown here is derived from an EMBL/GenBank/DDBJ whole genome shotgun (WGS) entry which is preliminary data.</text>
</comment>
<dbReference type="AlphaFoldDB" id="A0A6B3SUU3"/>
<evidence type="ECO:0000256" key="2">
    <source>
        <dbReference type="ARBA" id="ARBA00022679"/>
    </source>
</evidence>
<dbReference type="PROSITE" id="PS00108">
    <property type="entry name" value="PROTEIN_KINASE_ST"/>
    <property type="match status" value="1"/>
</dbReference>
<evidence type="ECO:0000256" key="1">
    <source>
        <dbReference type="ARBA" id="ARBA00008791"/>
    </source>
</evidence>
<dbReference type="InterPro" id="IPR008271">
    <property type="entry name" value="Ser/Thr_kinase_AS"/>
</dbReference>
<dbReference type="InterPro" id="IPR000719">
    <property type="entry name" value="Prot_kinase_dom"/>
</dbReference>
<dbReference type="CDD" id="cd00293">
    <property type="entry name" value="USP-like"/>
    <property type="match status" value="1"/>
</dbReference>
<dbReference type="Gene3D" id="1.10.510.10">
    <property type="entry name" value="Transferase(Phosphotransferase) domain 1"/>
    <property type="match status" value="1"/>
</dbReference>
<keyword evidence="4 7" id="KW-0418">Kinase</keyword>
<dbReference type="Gene3D" id="3.40.50.620">
    <property type="entry name" value="HUPs"/>
    <property type="match status" value="1"/>
</dbReference>
<keyword evidence="8" id="KW-1185">Reference proteome</keyword>
<dbReference type="PANTHER" id="PTHR43289">
    <property type="entry name" value="MITOGEN-ACTIVATED PROTEIN KINASE KINASE KINASE 20-RELATED"/>
    <property type="match status" value="1"/>
</dbReference>
<gene>
    <name evidence="7" type="ORF">G3574_24675</name>
</gene>
<evidence type="ECO:0000313" key="8">
    <source>
        <dbReference type="Proteomes" id="UP000482155"/>
    </source>
</evidence>
<dbReference type="SMART" id="SM00220">
    <property type="entry name" value="S_TKc"/>
    <property type="match status" value="1"/>
</dbReference>
<dbReference type="Pfam" id="PF00582">
    <property type="entry name" value="Usp"/>
    <property type="match status" value="1"/>
</dbReference>
<dbReference type="Proteomes" id="UP000482155">
    <property type="component" value="Unassembled WGS sequence"/>
</dbReference>
<comment type="similarity">
    <text evidence="1">Belongs to the universal stress protein A family.</text>
</comment>
<dbReference type="InterPro" id="IPR006015">
    <property type="entry name" value="Universal_stress_UspA"/>
</dbReference>
<dbReference type="InterPro" id="IPR011009">
    <property type="entry name" value="Kinase-like_dom_sf"/>
</dbReference>
<dbReference type="PRINTS" id="PR01438">
    <property type="entry name" value="UNVRSLSTRESS"/>
</dbReference>